<organism evidence="3 4">
    <name type="scientific">Aquincola tertiaricarbonis</name>
    <dbReference type="NCBI Taxonomy" id="391953"/>
    <lineage>
        <taxon>Bacteria</taxon>
        <taxon>Pseudomonadati</taxon>
        <taxon>Pseudomonadota</taxon>
        <taxon>Betaproteobacteria</taxon>
        <taxon>Burkholderiales</taxon>
        <taxon>Sphaerotilaceae</taxon>
        <taxon>Aquincola</taxon>
    </lineage>
</organism>
<dbReference type="RefSeq" id="WP_250197436.1">
    <property type="nucleotide sequence ID" value="NZ_CP097636.1"/>
</dbReference>
<evidence type="ECO:0000256" key="2">
    <source>
        <dbReference type="SAM" id="SignalP"/>
    </source>
</evidence>
<dbReference type="InterPro" id="IPR029058">
    <property type="entry name" value="AB_hydrolase_fold"/>
</dbReference>
<accession>A0ABY4S9Q5</accession>
<reference evidence="3" key="1">
    <citation type="submission" date="2022-05" db="EMBL/GenBank/DDBJ databases">
        <title>An RpoN-dependent PEP-CTERM gene is involved in floc formation of an Aquincola tertiaricarbonis strain.</title>
        <authorList>
            <person name="Qiu D."/>
            <person name="Xia M."/>
        </authorList>
    </citation>
    <scope>NUCLEOTIDE SEQUENCE</scope>
    <source>
        <strain evidence="3">RN12</strain>
    </source>
</reference>
<name>A0ABY4S9Q5_AQUTE</name>
<dbReference type="SUPFAM" id="SSF53474">
    <property type="entry name" value="alpha/beta-Hydrolases"/>
    <property type="match status" value="1"/>
</dbReference>
<proteinExistence type="predicted"/>
<evidence type="ECO:0000313" key="3">
    <source>
        <dbReference type="EMBL" id="URI09204.1"/>
    </source>
</evidence>
<feature type="region of interest" description="Disordered" evidence="1">
    <location>
        <begin position="449"/>
        <end position="469"/>
    </location>
</feature>
<dbReference type="EMBL" id="CP097636">
    <property type="protein sequence ID" value="URI09204.1"/>
    <property type="molecule type" value="Genomic_DNA"/>
</dbReference>
<sequence>MRPRFITTAATALALLLAGCALPGGQPASGAGRPDVPVFAAEAAATPMDCPAEVLQQAPGTRCLSGRDTAGAFYLIALPAGWQPGQGDLVLHAHGGPSLGAPTLARTVEDLQRWAIMPRAGYAWAGSSFRQGGVAVRAAAEDTERLRQLFVQQVGAPRRTLLHGQSWGASVAAKAAETYTRDAAGRRPYDAVLLTSGVLAGGSQAYQFRLDLRVVYQALCGNHPRPDEAAYPLWQGLPAGARMTQADLRSRANDCLGLDQPAAQRTPEQRRKLDTLTSVIRIPASSVLSHLAWGTWHFQDIALHRSGGGSVFSNQGVRYTGSADDAALNAAVARYRADPAAVARFAADTDLGGRIPVPVLTVHGIDDPTAFVEMDDSFRRTMVAADTADHLVQTFTAHDTHSYLADPVYPALLDALQDWLSTGRAPTPQAVSARCEALKPRFGEGCRFRPDYRPPPLSSRVPPREMTMP</sequence>
<evidence type="ECO:0000256" key="1">
    <source>
        <dbReference type="SAM" id="MobiDB-lite"/>
    </source>
</evidence>
<dbReference type="Proteomes" id="UP001056201">
    <property type="component" value="Chromosome 2"/>
</dbReference>
<feature type="chain" id="PRO_5046918775" evidence="2">
    <location>
        <begin position="24"/>
        <end position="469"/>
    </location>
</feature>
<dbReference type="Gene3D" id="3.40.50.1820">
    <property type="entry name" value="alpha/beta hydrolase"/>
    <property type="match status" value="1"/>
</dbReference>
<keyword evidence="2" id="KW-0732">Signal</keyword>
<gene>
    <name evidence="3" type="ORF">MW290_26940</name>
</gene>
<protein>
    <submittedName>
        <fullName evidence="3">Uncharacterized protein</fullName>
    </submittedName>
</protein>
<keyword evidence="4" id="KW-1185">Reference proteome</keyword>
<evidence type="ECO:0000313" key="4">
    <source>
        <dbReference type="Proteomes" id="UP001056201"/>
    </source>
</evidence>
<feature type="signal peptide" evidence="2">
    <location>
        <begin position="1"/>
        <end position="23"/>
    </location>
</feature>
<dbReference type="PROSITE" id="PS51257">
    <property type="entry name" value="PROKAR_LIPOPROTEIN"/>
    <property type="match status" value="1"/>
</dbReference>